<comment type="subcellular location">
    <subcellularLocation>
        <location evidence="1">Mitochondrion</location>
    </subcellularLocation>
</comment>
<dbReference type="GO" id="GO:0005739">
    <property type="term" value="C:mitochondrion"/>
    <property type="evidence" value="ECO:0007669"/>
    <property type="project" value="UniProtKB-SubCell"/>
</dbReference>
<dbReference type="Pfam" id="PF07534">
    <property type="entry name" value="TLD"/>
    <property type="match status" value="1"/>
</dbReference>
<evidence type="ECO:0000256" key="2">
    <source>
        <dbReference type="ARBA" id="ARBA00009540"/>
    </source>
</evidence>
<evidence type="ECO:0000256" key="1">
    <source>
        <dbReference type="ARBA" id="ARBA00004173"/>
    </source>
</evidence>
<dbReference type="Proteomes" id="UP000751190">
    <property type="component" value="Unassembled WGS sequence"/>
</dbReference>
<dbReference type="PANTHER" id="PTHR23354:SF62">
    <property type="entry name" value="MUSTARD, ISOFORM V"/>
    <property type="match status" value="1"/>
</dbReference>
<reference evidence="7" key="1">
    <citation type="submission" date="2021-05" db="EMBL/GenBank/DDBJ databases">
        <title>The genome of the haptophyte Pavlova lutheri (Diacronema luteri, Pavlovales) - a model for lipid biosynthesis in eukaryotic algae.</title>
        <authorList>
            <person name="Hulatt C.J."/>
            <person name="Posewitz M.C."/>
        </authorList>
    </citation>
    <scope>NUCLEOTIDE SEQUENCE</scope>
    <source>
        <strain evidence="7">NIVA-4/92</strain>
    </source>
</reference>
<evidence type="ECO:0000256" key="4">
    <source>
        <dbReference type="ARBA" id="ARBA00040604"/>
    </source>
</evidence>
<comment type="similarity">
    <text evidence="2">Belongs to the OXR1 family.</text>
</comment>
<dbReference type="EMBL" id="JAGTXO010000012">
    <property type="protein sequence ID" value="KAG8464769.1"/>
    <property type="molecule type" value="Genomic_DNA"/>
</dbReference>
<evidence type="ECO:0000256" key="3">
    <source>
        <dbReference type="ARBA" id="ARBA00023128"/>
    </source>
</evidence>
<dbReference type="InterPro" id="IPR006571">
    <property type="entry name" value="TLDc_dom"/>
</dbReference>
<dbReference type="PANTHER" id="PTHR23354">
    <property type="entry name" value="NUCLEOLAR PROTEIN 7/ESTROGEN RECEPTOR COACTIVATOR-RELATED"/>
    <property type="match status" value="1"/>
</dbReference>
<organism evidence="7 8">
    <name type="scientific">Diacronema lutheri</name>
    <name type="common">Unicellular marine alga</name>
    <name type="synonym">Monochrysis lutheri</name>
    <dbReference type="NCBI Taxonomy" id="2081491"/>
    <lineage>
        <taxon>Eukaryota</taxon>
        <taxon>Haptista</taxon>
        <taxon>Haptophyta</taxon>
        <taxon>Pavlovophyceae</taxon>
        <taxon>Pavlovales</taxon>
        <taxon>Pavlovaceae</taxon>
        <taxon>Diacronema</taxon>
    </lineage>
</organism>
<proteinExistence type="inferred from homology"/>
<dbReference type="OrthoDB" id="26679at2759"/>
<accession>A0A8J6C9P2</accession>
<name>A0A8J6C9P2_DIALT</name>
<dbReference type="AlphaFoldDB" id="A0A8J6C9P2"/>
<evidence type="ECO:0000259" key="6">
    <source>
        <dbReference type="SMART" id="SM00584"/>
    </source>
</evidence>
<keyword evidence="3" id="KW-0496">Mitochondrion</keyword>
<protein>
    <recommendedName>
        <fullName evidence="4">Oxidation resistance protein 1</fullName>
    </recommendedName>
</protein>
<evidence type="ECO:0000313" key="8">
    <source>
        <dbReference type="Proteomes" id="UP000751190"/>
    </source>
</evidence>
<gene>
    <name evidence="7" type="ORF">KFE25_010137</name>
</gene>
<keyword evidence="8" id="KW-1185">Reference proteome</keyword>
<feature type="region of interest" description="Disordered" evidence="5">
    <location>
        <begin position="392"/>
        <end position="419"/>
    </location>
</feature>
<sequence length="448" mass="49137">MECTDFLTRWLAWWRSGSARGSGPFADRGPRGQRAADDEVLAPSASAHELRPATGPAAASSDGGILFAIPLEVLLLHVLPRLELPEIVAVSSTCLVLRTEVDACAGLWSRLRAGCASRAEFQEAFLRSCARCSAPEASEYTFEHSQGLCAHCASRMPSRALKEFLNARTLREWRIGAAQRARARCVLREVLRMAAERTRRHELGLLAERPLRLAFSSHRDGHSHNLLLHTLNAHAPTLLVCHEQPRAGPRAAPAQSFGVFVPVRMLRRTAPAFKSDEGKGAFFFRLPAPPRPRGKHDPMPPAAPAASIWPGDSWSDGRVVGVPHFYATSAELVAFGGDASAYALRLSSDLQTGFSLPCPAFRSPTLAAEPAFRVRCVEAWRVVGEEEEHLEWQSAQAQGRPVRSLDEEEPPAIEGADNAASVLEPGSNRFMLEFVNMREDLLLQRRAQ</sequence>
<comment type="caution">
    <text evidence="7">The sequence shown here is derived from an EMBL/GenBank/DDBJ whole genome shotgun (WGS) entry which is preliminary data.</text>
</comment>
<evidence type="ECO:0000256" key="5">
    <source>
        <dbReference type="SAM" id="MobiDB-lite"/>
    </source>
</evidence>
<evidence type="ECO:0000313" key="7">
    <source>
        <dbReference type="EMBL" id="KAG8464769.1"/>
    </source>
</evidence>
<dbReference type="SMART" id="SM00584">
    <property type="entry name" value="TLDc"/>
    <property type="match status" value="1"/>
</dbReference>
<feature type="domain" description="TLDc" evidence="6">
    <location>
        <begin position="188"/>
        <end position="383"/>
    </location>
</feature>